<evidence type="ECO:0000256" key="1">
    <source>
        <dbReference type="SAM" id="Phobius"/>
    </source>
</evidence>
<keyword evidence="3" id="KW-1185">Reference proteome</keyword>
<reference evidence="2 3" key="1">
    <citation type="submission" date="2019-07" db="EMBL/GenBank/DDBJ databases">
        <title>Whole genome shotgun sequence of Cellulomonas xylanilytica NBRC 101102.</title>
        <authorList>
            <person name="Hosoyama A."/>
            <person name="Uohara A."/>
            <person name="Ohji S."/>
            <person name="Ichikawa N."/>
        </authorList>
    </citation>
    <scope>NUCLEOTIDE SEQUENCE [LARGE SCALE GENOMIC DNA]</scope>
    <source>
        <strain evidence="2 3">NBRC 101102</strain>
    </source>
</reference>
<evidence type="ECO:0000313" key="3">
    <source>
        <dbReference type="Proteomes" id="UP000321118"/>
    </source>
</evidence>
<dbReference type="Proteomes" id="UP000321118">
    <property type="component" value="Unassembled WGS sequence"/>
</dbReference>
<keyword evidence="1" id="KW-0812">Transmembrane</keyword>
<accession>A0A510V4S6</accession>
<gene>
    <name evidence="2" type="ORF">CXY01_23940</name>
</gene>
<sequence>MVKALLVVAGAVAVVVGAAVLLTPVAFSASYGVVLGSDADALSERRAPGAGLLVIGGLLVAGAFVARLRFTALLAGTLVYLAYGLARVLSLVLDGRPTDGLLVAGVVELAIGAACLGALVRSVRTGATEVAYAR</sequence>
<proteinExistence type="predicted"/>
<dbReference type="InterPro" id="IPR025597">
    <property type="entry name" value="DUF4345"/>
</dbReference>
<dbReference type="OrthoDB" id="583466at2"/>
<keyword evidence="1" id="KW-1133">Transmembrane helix</keyword>
<protein>
    <recommendedName>
        <fullName evidence="4">DUF4345 domain-containing protein</fullName>
    </recommendedName>
</protein>
<dbReference type="RefSeq" id="WP_146927671.1">
    <property type="nucleotide sequence ID" value="NZ_BJUB01000007.1"/>
</dbReference>
<dbReference type="EMBL" id="BJUB01000007">
    <property type="protein sequence ID" value="GEK21874.1"/>
    <property type="molecule type" value="Genomic_DNA"/>
</dbReference>
<evidence type="ECO:0008006" key="4">
    <source>
        <dbReference type="Google" id="ProtNLM"/>
    </source>
</evidence>
<feature type="transmembrane region" description="Helical" evidence="1">
    <location>
        <begin position="47"/>
        <end position="65"/>
    </location>
</feature>
<organism evidence="2 3">
    <name type="scientific">Cellulomonas xylanilytica</name>
    <dbReference type="NCBI Taxonomy" id="233583"/>
    <lineage>
        <taxon>Bacteria</taxon>
        <taxon>Bacillati</taxon>
        <taxon>Actinomycetota</taxon>
        <taxon>Actinomycetes</taxon>
        <taxon>Micrococcales</taxon>
        <taxon>Cellulomonadaceae</taxon>
        <taxon>Cellulomonas</taxon>
    </lineage>
</organism>
<keyword evidence="1" id="KW-0472">Membrane</keyword>
<dbReference type="Pfam" id="PF14248">
    <property type="entry name" value="DUF4345"/>
    <property type="match status" value="1"/>
</dbReference>
<comment type="caution">
    <text evidence="2">The sequence shown here is derived from an EMBL/GenBank/DDBJ whole genome shotgun (WGS) entry which is preliminary data.</text>
</comment>
<name>A0A510V4S6_9CELL</name>
<feature type="transmembrane region" description="Helical" evidence="1">
    <location>
        <begin position="72"/>
        <end position="89"/>
    </location>
</feature>
<evidence type="ECO:0000313" key="2">
    <source>
        <dbReference type="EMBL" id="GEK21874.1"/>
    </source>
</evidence>
<dbReference type="AlphaFoldDB" id="A0A510V4S6"/>
<feature type="transmembrane region" description="Helical" evidence="1">
    <location>
        <begin position="101"/>
        <end position="120"/>
    </location>
</feature>